<comment type="caution">
    <text evidence="1">The sequence shown here is derived from an EMBL/GenBank/DDBJ whole genome shotgun (WGS) entry which is preliminary data.</text>
</comment>
<keyword evidence="2" id="KW-1185">Reference proteome</keyword>
<sequence length="91" mass="10695">MDNQEKSIILTPAIAMFEKIISEIASLNNDTHPELVKLKKEQDDRISNEFSKLDKQSEYQKKQIRLQCQCEIQQAQDEYEDFVFSQKPNDS</sequence>
<protein>
    <submittedName>
        <fullName evidence="1">Uncharacterized protein</fullName>
    </submittedName>
</protein>
<evidence type="ECO:0000313" key="1">
    <source>
        <dbReference type="EMBL" id="KAK8889465.1"/>
    </source>
</evidence>
<name>A0ABR2KEC7_9EUKA</name>
<reference evidence="1 2" key="1">
    <citation type="submission" date="2024-04" db="EMBL/GenBank/DDBJ databases">
        <title>Tritrichomonas musculus Genome.</title>
        <authorList>
            <person name="Alves-Ferreira E."/>
            <person name="Grigg M."/>
            <person name="Lorenzi H."/>
            <person name="Galac M."/>
        </authorList>
    </citation>
    <scope>NUCLEOTIDE SEQUENCE [LARGE SCALE GENOMIC DNA]</scope>
    <source>
        <strain evidence="1 2">EAF2021</strain>
    </source>
</reference>
<dbReference type="EMBL" id="JAPFFF010000005">
    <property type="protein sequence ID" value="KAK8889465.1"/>
    <property type="molecule type" value="Genomic_DNA"/>
</dbReference>
<accession>A0ABR2KEC7</accession>
<organism evidence="1 2">
    <name type="scientific">Tritrichomonas musculus</name>
    <dbReference type="NCBI Taxonomy" id="1915356"/>
    <lineage>
        <taxon>Eukaryota</taxon>
        <taxon>Metamonada</taxon>
        <taxon>Parabasalia</taxon>
        <taxon>Tritrichomonadida</taxon>
        <taxon>Tritrichomonadidae</taxon>
        <taxon>Tritrichomonas</taxon>
    </lineage>
</organism>
<gene>
    <name evidence="1" type="ORF">M9Y10_034212</name>
</gene>
<proteinExistence type="predicted"/>
<evidence type="ECO:0000313" key="2">
    <source>
        <dbReference type="Proteomes" id="UP001470230"/>
    </source>
</evidence>
<dbReference type="Proteomes" id="UP001470230">
    <property type="component" value="Unassembled WGS sequence"/>
</dbReference>